<keyword evidence="7 8" id="KW-0472">Membrane</keyword>
<reference evidence="10 12" key="1">
    <citation type="submission" date="2015-12" db="EMBL/GenBank/DDBJ databases">
        <title>Amycolatopsis regifaucium genome sequencing and assembly.</title>
        <authorList>
            <person name="Mayilraj S."/>
        </authorList>
    </citation>
    <scope>NUCLEOTIDE SEQUENCE [LARGE SCALE GENOMIC DNA]</scope>
    <source>
        <strain evidence="10 12">GY080</strain>
    </source>
</reference>
<name>A0A154MQT2_9PSEU</name>
<evidence type="ECO:0000256" key="3">
    <source>
        <dbReference type="ARBA" id="ARBA00022676"/>
    </source>
</evidence>
<dbReference type="GO" id="GO:0009103">
    <property type="term" value="P:lipopolysaccharide biosynthetic process"/>
    <property type="evidence" value="ECO:0007669"/>
    <property type="project" value="UniProtKB-ARBA"/>
</dbReference>
<dbReference type="PANTHER" id="PTHR33908:SF11">
    <property type="entry name" value="MEMBRANE PROTEIN"/>
    <property type="match status" value="1"/>
</dbReference>
<accession>A0A154MQT2</accession>
<feature type="transmembrane region" description="Helical" evidence="8">
    <location>
        <begin position="211"/>
        <end position="231"/>
    </location>
</feature>
<comment type="caution">
    <text evidence="10">The sequence shown here is derived from an EMBL/GenBank/DDBJ whole genome shotgun (WGS) entry which is preliminary data.</text>
</comment>
<evidence type="ECO:0000256" key="8">
    <source>
        <dbReference type="SAM" id="Phobius"/>
    </source>
</evidence>
<dbReference type="RefSeq" id="WP_061987125.1">
    <property type="nucleotide sequence ID" value="NZ_FOPQ01000017.1"/>
</dbReference>
<keyword evidence="2" id="KW-1003">Cell membrane</keyword>
<proteinExistence type="predicted"/>
<evidence type="ECO:0000256" key="6">
    <source>
        <dbReference type="ARBA" id="ARBA00022989"/>
    </source>
</evidence>
<evidence type="ECO:0000256" key="4">
    <source>
        <dbReference type="ARBA" id="ARBA00022679"/>
    </source>
</evidence>
<feature type="transmembrane region" description="Helical" evidence="8">
    <location>
        <begin position="257"/>
        <end position="278"/>
    </location>
</feature>
<feature type="transmembrane region" description="Helical" evidence="8">
    <location>
        <begin position="290"/>
        <end position="306"/>
    </location>
</feature>
<evidence type="ECO:0000313" key="13">
    <source>
        <dbReference type="Proteomes" id="UP000186883"/>
    </source>
</evidence>
<feature type="transmembrane region" description="Helical" evidence="8">
    <location>
        <begin position="178"/>
        <end position="199"/>
    </location>
</feature>
<evidence type="ECO:0000313" key="10">
    <source>
        <dbReference type="EMBL" id="KZB86691.1"/>
    </source>
</evidence>
<keyword evidence="6 8" id="KW-1133">Transmembrane helix</keyword>
<feature type="transmembrane region" description="Helical" evidence="8">
    <location>
        <begin position="89"/>
        <end position="110"/>
    </location>
</feature>
<feature type="transmembrane region" description="Helical" evidence="8">
    <location>
        <begin position="20"/>
        <end position="43"/>
    </location>
</feature>
<evidence type="ECO:0000259" key="9">
    <source>
        <dbReference type="Pfam" id="PF13231"/>
    </source>
</evidence>
<gene>
    <name evidence="11" type="ORF">ATP06_0235115</name>
    <name evidence="10" type="ORF">AVL48_25855</name>
</gene>
<evidence type="ECO:0000256" key="2">
    <source>
        <dbReference type="ARBA" id="ARBA00022475"/>
    </source>
</evidence>
<dbReference type="Proteomes" id="UP000186883">
    <property type="component" value="Unassembled WGS sequence"/>
</dbReference>
<dbReference type="InterPro" id="IPR038731">
    <property type="entry name" value="RgtA/B/C-like"/>
</dbReference>
<dbReference type="OrthoDB" id="5166595at2"/>
<evidence type="ECO:0000256" key="1">
    <source>
        <dbReference type="ARBA" id="ARBA00004651"/>
    </source>
</evidence>
<protein>
    <submittedName>
        <fullName evidence="10">Glycosyl transferase, family 39</fullName>
    </submittedName>
</protein>
<dbReference type="GO" id="GO:0005886">
    <property type="term" value="C:plasma membrane"/>
    <property type="evidence" value="ECO:0007669"/>
    <property type="project" value="UniProtKB-SubCell"/>
</dbReference>
<organism evidence="10 12">
    <name type="scientific">Amycolatopsis regifaucium</name>
    <dbReference type="NCBI Taxonomy" id="546365"/>
    <lineage>
        <taxon>Bacteria</taxon>
        <taxon>Bacillati</taxon>
        <taxon>Actinomycetota</taxon>
        <taxon>Actinomycetes</taxon>
        <taxon>Pseudonocardiales</taxon>
        <taxon>Pseudonocardiaceae</taxon>
        <taxon>Amycolatopsis</taxon>
    </lineage>
</organism>
<dbReference type="PANTHER" id="PTHR33908">
    <property type="entry name" value="MANNOSYLTRANSFERASE YKCB-RELATED"/>
    <property type="match status" value="1"/>
</dbReference>
<sequence length="510" mass="55272">MAIEAGELRERSGERERTGIAPFARTPVLAIAGAMGAVLAATAGRYGYFGDELYFLAAGRHLDWGYADQPPMLPLLARLMDAFGADSPWVLRIPAMLAMVASVVLTALIARELGGGRKAQMIAAATFAVSVQMLGSGHYLATSTIDPFLWTVLIWLLTRWVRTRADGLLRWGGVVTGLALNTKFLVGAFWVVALAAALICGPRDLLRRPALWLGALIAAAMIAPTLVWQAANGWPQLTMGAAISQEVSDGWGGRASFVPTLVVSAGIPVGVLLLCYGLWRLIRSERLRPYRFLGWTALGVLAVFVLANGRYYYAAGMFAPLFAAAAVEIEAGQAAKYWRWIATWPVYVLAAVIAIPMTLPILPRESITTAPDWARPVFASEEIGWREITESVAQAYRAVPDPAHTGIVTAKYWQASAIDHYGPELGLPSPSSPNRGYVTLPRPPDSARDILFVGNDPSVLVPYFTQVREVGALDNRAGIPNVSQGMKIWLATGRNGTWDTVWPKLTDWGF</sequence>
<feature type="transmembrane region" description="Helical" evidence="8">
    <location>
        <begin position="341"/>
        <end position="362"/>
    </location>
</feature>
<keyword evidence="13" id="KW-1185">Reference proteome</keyword>
<keyword evidence="3" id="KW-0328">Glycosyltransferase</keyword>
<dbReference type="Proteomes" id="UP000076321">
    <property type="component" value="Unassembled WGS sequence"/>
</dbReference>
<evidence type="ECO:0000313" key="11">
    <source>
        <dbReference type="EMBL" id="OKA03745.1"/>
    </source>
</evidence>
<evidence type="ECO:0000313" key="12">
    <source>
        <dbReference type="Proteomes" id="UP000076321"/>
    </source>
</evidence>
<dbReference type="InterPro" id="IPR050297">
    <property type="entry name" value="LipidA_mod_glycosyltrf_83"/>
</dbReference>
<dbReference type="GO" id="GO:0016763">
    <property type="term" value="F:pentosyltransferase activity"/>
    <property type="evidence" value="ECO:0007669"/>
    <property type="project" value="TreeGrafter"/>
</dbReference>
<dbReference type="EMBL" id="LQCI01000006">
    <property type="protein sequence ID" value="KZB86691.1"/>
    <property type="molecule type" value="Genomic_DNA"/>
</dbReference>
<comment type="subcellular location">
    <subcellularLocation>
        <location evidence="1">Cell membrane</location>
        <topology evidence="1">Multi-pass membrane protein</topology>
    </subcellularLocation>
</comment>
<keyword evidence="4 10" id="KW-0808">Transferase</keyword>
<keyword evidence="5 8" id="KW-0812">Transmembrane</keyword>
<evidence type="ECO:0000256" key="7">
    <source>
        <dbReference type="ARBA" id="ARBA00023136"/>
    </source>
</evidence>
<dbReference type="AlphaFoldDB" id="A0A154MQT2"/>
<dbReference type="EMBL" id="LOBU02000029">
    <property type="protein sequence ID" value="OKA03745.1"/>
    <property type="molecule type" value="Genomic_DNA"/>
</dbReference>
<evidence type="ECO:0000256" key="5">
    <source>
        <dbReference type="ARBA" id="ARBA00022692"/>
    </source>
</evidence>
<reference evidence="11 13" key="2">
    <citation type="submission" date="2016-11" db="EMBL/GenBank/DDBJ databases">
        <title>Genome sequencing of Amycolatopsis regifaucium.</title>
        <authorList>
            <person name="Mayilraj S."/>
            <person name="Kaur N."/>
        </authorList>
    </citation>
    <scope>NUCLEOTIDE SEQUENCE [LARGE SCALE GENOMIC DNA]</scope>
    <source>
        <strain evidence="11 13">GY080</strain>
    </source>
</reference>
<feature type="domain" description="Glycosyltransferase RgtA/B/C/D-like" evidence="9">
    <location>
        <begin position="68"/>
        <end position="228"/>
    </location>
</feature>
<dbReference type="Pfam" id="PF13231">
    <property type="entry name" value="PMT_2"/>
    <property type="match status" value="1"/>
</dbReference>